<dbReference type="RefSeq" id="WP_024312638.1">
    <property type="nucleotide sequence ID" value="NZ_CP140895.1"/>
</dbReference>
<reference evidence="1 3" key="2">
    <citation type="journal article" date="2018" name="FEMS Microbiol. Ecol.">
        <title>Co-invading symbiotic mutualists of Medicago polymorpha retain high ancestral diversity and contain diverse accessory genomes.</title>
        <authorList>
            <person name="Porter S.S."/>
            <person name="Faber-Hammond J.J."/>
            <person name="Friesen M.L."/>
        </authorList>
    </citation>
    <scope>NUCLEOTIDE SEQUENCE [LARGE SCALE GENOMIC DNA]</scope>
    <source>
        <strain evidence="1 3">Str16</strain>
    </source>
</reference>
<proteinExistence type="predicted"/>
<sequence length="64" mass="7366">MRSRRHQNRDQLVLQLERQNLEVPLKNVKGLVEALADLLLEAFEVSRTAKTGGADEHHSPARHW</sequence>
<name>A0A508WQP6_9HYPH</name>
<evidence type="ECO:0000313" key="3">
    <source>
        <dbReference type="Proteomes" id="UP001190825"/>
    </source>
</evidence>
<protein>
    <submittedName>
        <fullName evidence="2">Uncharacterized protein</fullName>
    </submittedName>
</protein>
<evidence type="ECO:0000313" key="1">
    <source>
        <dbReference type="EMBL" id="PLT98580.1"/>
    </source>
</evidence>
<organism evidence="2">
    <name type="scientific">Sinorhizobium medicae</name>
    <dbReference type="NCBI Taxonomy" id="110321"/>
    <lineage>
        <taxon>Bacteria</taxon>
        <taxon>Pseudomonadati</taxon>
        <taxon>Pseudomonadota</taxon>
        <taxon>Alphaproteobacteria</taxon>
        <taxon>Hyphomicrobiales</taxon>
        <taxon>Rhizobiaceae</taxon>
        <taxon>Sinorhizobium/Ensifer group</taxon>
        <taxon>Sinorhizobium</taxon>
    </lineage>
</organism>
<reference evidence="2" key="3">
    <citation type="submission" date="2019-06" db="EMBL/GenBank/DDBJ databases">
        <authorList>
            <person name="Le Quere A."/>
            <person name="Colella S."/>
        </authorList>
    </citation>
    <scope>NUCLEOTIDE SEQUENCE</scope>
    <source>
        <strain evidence="2">EmedicaeMD41</strain>
    </source>
</reference>
<accession>A0A508WQP6</accession>
<evidence type="ECO:0000313" key="2">
    <source>
        <dbReference type="EMBL" id="VTZ59754.1"/>
    </source>
</evidence>
<gene>
    <name evidence="1" type="ORF">BMJ33_24440</name>
    <name evidence="2" type="ORF">EMEDMD4_1210012</name>
</gene>
<dbReference type="Proteomes" id="UP000507954">
    <property type="component" value="Unassembled WGS sequence"/>
</dbReference>
<dbReference type="EMBL" id="NBUC01000117">
    <property type="protein sequence ID" value="PLT98580.1"/>
    <property type="molecule type" value="Genomic_DNA"/>
</dbReference>
<dbReference type="Proteomes" id="UP001190825">
    <property type="component" value="Unassembled WGS sequence"/>
</dbReference>
<reference evidence="1" key="1">
    <citation type="submission" date="2017-04" db="EMBL/GenBank/DDBJ databases">
        <authorList>
            <person name="Porter S."/>
            <person name="Friesen M.L."/>
            <person name="Faber-Hammond J."/>
        </authorList>
    </citation>
    <scope>NUCLEOTIDE SEQUENCE</scope>
    <source>
        <strain evidence="1">Str16</strain>
    </source>
</reference>
<dbReference type="AlphaFoldDB" id="A0A508WQP6"/>
<dbReference type="EMBL" id="CABFNB010000026">
    <property type="protein sequence ID" value="VTZ59754.1"/>
    <property type="molecule type" value="Genomic_DNA"/>
</dbReference>
<keyword evidence="3" id="KW-1185">Reference proteome</keyword>